<dbReference type="FunFam" id="3.30.40.10:FF:000041">
    <property type="entry name" value="E3 ubiquitin-protein ligase SINAT3"/>
    <property type="match status" value="1"/>
</dbReference>
<reference evidence="13" key="2">
    <citation type="journal article" date="2018" name="Plant J.">
        <title>The Sorghum bicolor reference genome: improved assembly, gene annotations, a transcriptome atlas, and signatures of genome organization.</title>
        <authorList>
            <person name="McCormick R.F."/>
            <person name="Truong S.K."/>
            <person name="Sreedasyam A."/>
            <person name="Jenkins J."/>
            <person name="Shu S."/>
            <person name="Sims D."/>
            <person name="Kennedy M."/>
            <person name="Amirebrahimi M."/>
            <person name="Weers B.D."/>
            <person name="McKinley B."/>
            <person name="Mattison A."/>
            <person name="Morishige D.T."/>
            <person name="Grimwood J."/>
            <person name="Schmutz J."/>
            <person name="Mullet J.E."/>
        </authorList>
    </citation>
    <scope>NUCLEOTIDE SEQUENCE [LARGE SCALE GENOMIC DNA]</scope>
    <source>
        <strain evidence="13">cv. BTx623</strain>
    </source>
</reference>
<dbReference type="EC" id="2.3.2.27" evidence="4"/>
<comment type="similarity">
    <text evidence="3">Belongs to the SINA (Seven in absentia) family.</text>
</comment>
<reference evidence="12 13" key="1">
    <citation type="journal article" date="2009" name="Nature">
        <title>The Sorghum bicolor genome and the diversification of grasses.</title>
        <authorList>
            <person name="Paterson A.H."/>
            <person name="Bowers J.E."/>
            <person name="Bruggmann R."/>
            <person name="Dubchak I."/>
            <person name="Grimwood J."/>
            <person name="Gundlach H."/>
            <person name="Haberer G."/>
            <person name="Hellsten U."/>
            <person name="Mitros T."/>
            <person name="Poliakov A."/>
            <person name="Schmutz J."/>
            <person name="Spannagl M."/>
            <person name="Tang H."/>
            <person name="Wang X."/>
            <person name="Wicker T."/>
            <person name="Bharti A.K."/>
            <person name="Chapman J."/>
            <person name="Feltus F.A."/>
            <person name="Gowik U."/>
            <person name="Grigoriev I.V."/>
            <person name="Lyons E."/>
            <person name="Maher C.A."/>
            <person name="Martis M."/>
            <person name="Narechania A."/>
            <person name="Otillar R.P."/>
            <person name="Penning B.W."/>
            <person name="Salamov A.A."/>
            <person name="Wang Y."/>
            <person name="Zhang L."/>
            <person name="Carpita N.C."/>
            <person name="Freeling M."/>
            <person name="Gingle A.R."/>
            <person name="Hash C.T."/>
            <person name="Keller B."/>
            <person name="Klein P."/>
            <person name="Kresovich S."/>
            <person name="McCann M.C."/>
            <person name="Ming R."/>
            <person name="Peterson D.G."/>
            <person name="Mehboob-ur-Rahman"/>
            <person name="Ware D."/>
            <person name="Westhoff P."/>
            <person name="Mayer K.F."/>
            <person name="Messing J."/>
            <person name="Rokhsar D.S."/>
        </authorList>
    </citation>
    <scope>NUCLEOTIDE SEQUENCE [LARGE SCALE GENOMIC DNA]</scope>
    <source>
        <strain evidence="13">cv. BTx623</strain>
    </source>
</reference>
<feature type="domain" description="SIAH-type" evidence="11">
    <location>
        <begin position="88"/>
        <end position="146"/>
    </location>
</feature>
<keyword evidence="6" id="KW-0479">Metal-binding</keyword>
<evidence type="ECO:0000256" key="2">
    <source>
        <dbReference type="ARBA" id="ARBA00004906"/>
    </source>
</evidence>
<dbReference type="InterPro" id="IPR049548">
    <property type="entry name" value="Sina-like_RING"/>
</dbReference>
<sequence length="266" mass="29223">MAPQEPEEGECTGAAKRRKAAAATDVSMELDILDCPVCYHPLRPPIFQCAVGHVVCSSCCAKLPDKCHCCSITTGYNRCHIIEHVVDSTKVPCMYSNLGCTEKITYYEKEDHAKVCPHAPCFCPEASCSFYGSTVELVEHFSAKHKWHSAKLSYNKAFRFRIAQGSTVLMGEDGHMFLVNMVVEAAGGVISVFSIQPHISESNFMCKLAVSCPEKSYAQCTQFQTRSSNLFDGLPKDCFTFVVPKLLLRGTSTNVTAMVSVTLIPP</sequence>
<evidence type="ECO:0000256" key="3">
    <source>
        <dbReference type="ARBA" id="ARBA00009119"/>
    </source>
</evidence>
<dbReference type="UniPathway" id="UPA00143"/>
<organism evidence="12 13">
    <name type="scientific">Sorghum bicolor</name>
    <name type="common">Sorghum</name>
    <name type="synonym">Sorghum vulgare</name>
    <dbReference type="NCBI Taxonomy" id="4558"/>
    <lineage>
        <taxon>Eukaryota</taxon>
        <taxon>Viridiplantae</taxon>
        <taxon>Streptophyta</taxon>
        <taxon>Embryophyta</taxon>
        <taxon>Tracheophyta</taxon>
        <taxon>Spermatophyta</taxon>
        <taxon>Magnoliopsida</taxon>
        <taxon>Liliopsida</taxon>
        <taxon>Poales</taxon>
        <taxon>Poaceae</taxon>
        <taxon>PACMAD clade</taxon>
        <taxon>Panicoideae</taxon>
        <taxon>Andropogonodae</taxon>
        <taxon>Andropogoneae</taxon>
        <taxon>Sorghinae</taxon>
        <taxon>Sorghum</taxon>
    </lineage>
</organism>
<dbReference type="Gramene" id="KXG32008">
    <property type="protein sequence ID" value="KXG32008"/>
    <property type="gene ID" value="SORBI_3003G089900"/>
</dbReference>
<protein>
    <recommendedName>
        <fullName evidence="4">RING-type E3 ubiquitin transferase</fullName>
        <ecNumber evidence="4">2.3.2.27</ecNumber>
    </recommendedName>
</protein>
<dbReference type="OrthoDB" id="4788989at2759"/>
<dbReference type="InterPro" id="IPR013083">
    <property type="entry name" value="Znf_RING/FYVE/PHD"/>
</dbReference>
<dbReference type="GO" id="GO:0016567">
    <property type="term" value="P:protein ubiquitination"/>
    <property type="evidence" value="ECO:0007669"/>
    <property type="project" value="UniProtKB-UniPathway"/>
</dbReference>
<keyword evidence="5" id="KW-0808">Transferase</keyword>
<evidence type="ECO:0000256" key="7">
    <source>
        <dbReference type="ARBA" id="ARBA00022771"/>
    </source>
</evidence>
<keyword evidence="13" id="KW-1185">Reference proteome</keyword>
<dbReference type="GO" id="GO:0008270">
    <property type="term" value="F:zinc ion binding"/>
    <property type="evidence" value="ECO:0007669"/>
    <property type="project" value="UniProtKB-KW"/>
</dbReference>
<comment type="catalytic activity">
    <reaction evidence="1">
        <text>S-ubiquitinyl-[E2 ubiquitin-conjugating enzyme]-L-cysteine + [acceptor protein]-L-lysine = [E2 ubiquitin-conjugating enzyme]-L-cysteine + N(6)-ubiquitinyl-[acceptor protein]-L-lysine.</text>
        <dbReference type="EC" id="2.3.2.27"/>
    </reaction>
</comment>
<dbReference type="AlphaFoldDB" id="A0A1B6Q250"/>
<evidence type="ECO:0000256" key="10">
    <source>
        <dbReference type="PROSITE-ProRule" id="PRU00455"/>
    </source>
</evidence>
<evidence type="ECO:0000313" key="12">
    <source>
        <dbReference type="EMBL" id="KXG32008.1"/>
    </source>
</evidence>
<dbReference type="EMBL" id="CM000762">
    <property type="protein sequence ID" value="KXG32008.1"/>
    <property type="molecule type" value="Genomic_DNA"/>
</dbReference>
<name>A0A1B6Q250_SORBI</name>
<evidence type="ECO:0000259" key="11">
    <source>
        <dbReference type="PROSITE" id="PS51081"/>
    </source>
</evidence>
<dbReference type="InterPro" id="IPR013010">
    <property type="entry name" value="Znf_SIAH"/>
</dbReference>
<evidence type="ECO:0000256" key="8">
    <source>
        <dbReference type="ARBA" id="ARBA00022786"/>
    </source>
</evidence>
<dbReference type="Pfam" id="PF21362">
    <property type="entry name" value="Sina_RING"/>
    <property type="match status" value="1"/>
</dbReference>
<evidence type="ECO:0000256" key="1">
    <source>
        <dbReference type="ARBA" id="ARBA00000900"/>
    </source>
</evidence>
<keyword evidence="9" id="KW-0862">Zinc</keyword>
<dbReference type="InterPro" id="IPR052088">
    <property type="entry name" value="E3_ubiquitin-ligase_SINA"/>
</dbReference>
<proteinExistence type="inferred from homology"/>
<dbReference type="PROSITE" id="PS51081">
    <property type="entry name" value="ZF_SIAH"/>
    <property type="match status" value="1"/>
</dbReference>
<accession>A0A1B6Q250</accession>
<dbReference type="Pfam" id="PF21361">
    <property type="entry name" value="Sina_ZnF"/>
    <property type="match status" value="1"/>
</dbReference>
<dbReference type="OMA" id="PVCYHPL"/>
<comment type="pathway">
    <text evidence="2">Protein modification; protein ubiquitination.</text>
</comment>
<dbReference type="GO" id="GO:0005737">
    <property type="term" value="C:cytoplasm"/>
    <property type="evidence" value="ECO:0000318"/>
    <property type="project" value="GO_Central"/>
</dbReference>
<dbReference type="Proteomes" id="UP000000768">
    <property type="component" value="Chromosome 3"/>
</dbReference>
<evidence type="ECO:0000256" key="4">
    <source>
        <dbReference type="ARBA" id="ARBA00012483"/>
    </source>
</evidence>
<evidence type="ECO:0000256" key="5">
    <source>
        <dbReference type="ARBA" id="ARBA00022679"/>
    </source>
</evidence>
<dbReference type="PANTHER" id="PTHR10315">
    <property type="entry name" value="E3 UBIQUITIN PROTEIN LIGASE SIAH"/>
    <property type="match status" value="1"/>
</dbReference>
<dbReference type="Gene3D" id="3.30.40.10">
    <property type="entry name" value="Zinc/RING finger domain, C3HC4 (zinc finger)"/>
    <property type="match status" value="1"/>
</dbReference>
<evidence type="ECO:0000313" key="13">
    <source>
        <dbReference type="Proteomes" id="UP000000768"/>
    </source>
</evidence>
<gene>
    <name evidence="12" type="ORF">SORBI_3003G089900</name>
</gene>
<dbReference type="GO" id="GO:0061630">
    <property type="term" value="F:ubiquitin protein ligase activity"/>
    <property type="evidence" value="ECO:0000318"/>
    <property type="project" value="GO_Central"/>
</dbReference>
<dbReference type="PANTHER" id="PTHR10315:SF165">
    <property type="entry name" value="RING-TYPE E3 UBIQUITIN TRANSFERASE"/>
    <property type="match status" value="1"/>
</dbReference>
<evidence type="ECO:0000256" key="9">
    <source>
        <dbReference type="ARBA" id="ARBA00022833"/>
    </source>
</evidence>
<dbReference type="SUPFAM" id="SSF49599">
    <property type="entry name" value="TRAF domain-like"/>
    <property type="match status" value="1"/>
</dbReference>
<dbReference type="InParanoid" id="A0A1B6Q250"/>
<keyword evidence="7 10" id="KW-0863">Zinc-finger</keyword>
<dbReference type="CDD" id="cd16571">
    <property type="entry name" value="RING-HC_SIAHs"/>
    <property type="match status" value="1"/>
</dbReference>
<evidence type="ECO:0000256" key="6">
    <source>
        <dbReference type="ARBA" id="ARBA00022723"/>
    </source>
</evidence>
<keyword evidence="8" id="KW-0833">Ubl conjugation pathway</keyword>